<dbReference type="KEGG" id="cmh:VO01_08295"/>
<keyword evidence="3" id="KW-0808">Transferase</keyword>
<name>A0A0D5CHI8_9MICO</name>
<feature type="domain" description="Rhodanese" evidence="2">
    <location>
        <begin position="23"/>
        <end position="110"/>
    </location>
</feature>
<dbReference type="Pfam" id="PF00581">
    <property type="entry name" value="Rhodanese"/>
    <property type="match status" value="1"/>
</dbReference>
<dbReference type="InterPro" id="IPR050229">
    <property type="entry name" value="GlpE_sulfurtransferase"/>
</dbReference>
<dbReference type="HOGENOM" id="CLU_089574_13_0_11"/>
<dbReference type="Gene3D" id="3.40.250.10">
    <property type="entry name" value="Rhodanese-like domain"/>
    <property type="match status" value="1"/>
</dbReference>
<reference evidence="4 6" key="2">
    <citation type="submission" date="2018-08" db="EMBL/GenBank/DDBJ databases">
        <title>Genome Sequence of Clavibacter michiganensis Subspecies type strains, and the Atypical Peach-Colored Strains Isolated from Tomato.</title>
        <authorList>
            <person name="Osdaghi E."/>
            <person name="Portier P."/>
            <person name="Briand M."/>
            <person name="Jacques M.-A."/>
        </authorList>
    </citation>
    <scope>NUCLEOTIDE SEQUENCE [LARGE SCALE GENOMIC DNA]</scope>
    <source>
        <strain evidence="4 6">CFBP 6488</strain>
    </source>
</reference>
<dbReference type="EMBL" id="QWEA01000318">
    <property type="protein sequence ID" value="RIJ34190.1"/>
    <property type="molecule type" value="Genomic_DNA"/>
</dbReference>
<dbReference type="InterPro" id="IPR036873">
    <property type="entry name" value="Rhodanese-like_dom_sf"/>
</dbReference>
<dbReference type="PATRIC" id="fig|33014.5.peg.1721"/>
<dbReference type="AlphaFoldDB" id="A0A0D5CHI8"/>
<dbReference type="Proteomes" id="UP000266634">
    <property type="component" value="Unassembled WGS sequence"/>
</dbReference>
<evidence type="ECO:0000313" key="5">
    <source>
        <dbReference type="Proteomes" id="UP000032604"/>
    </source>
</evidence>
<dbReference type="CDD" id="cd00158">
    <property type="entry name" value="RHOD"/>
    <property type="match status" value="1"/>
</dbReference>
<accession>A0A0D5CHI8</accession>
<evidence type="ECO:0000313" key="4">
    <source>
        <dbReference type="EMBL" id="RIJ34190.1"/>
    </source>
</evidence>
<dbReference type="GO" id="GO:0016740">
    <property type="term" value="F:transferase activity"/>
    <property type="evidence" value="ECO:0007669"/>
    <property type="project" value="UniProtKB-KW"/>
</dbReference>
<sequence length="119" mass="12485">MTSSQGAGVPEDLDAATAKARTATRDSWLLDVREQDEWDAGHSAMAHHIPMGELEARVAEIPTDQHIAVVCRSGHRSAIAAQALLRGGFAASNVTGGMHAWSEMGGDVVVDDGQPGRIA</sequence>
<dbReference type="Proteomes" id="UP000032604">
    <property type="component" value="Chromosome"/>
</dbReference>
<evidence type="ECO:0000313" key="3">
    <source>
        <dbReference type="EMBL" id="AJW79133.1"/>
    </source>
</evidence>
<gene>
    <name evidence="4" type="ORF">DZF93_09030</name>
    <name evidence="3" type="ORF">VO01_08295</name>
</gene>
<evidence type="ECO:0000313" key="6">
    <source>
        <dbReference type="Proteomes" id="UP000266634"/>
    </source>
</evidence>
<dbReference type="RefSeq" id="WP_045528207.1">
    <property type="nucleotide sequence ID" value="NZ_CP011043.1"/>
</dbReference>
<dbReference type="EMBL" id="CP011043">
    <property type="protein sequence ID" value="AJW79133.1"/>
    <property type="molecule type" value="Genomic_DNA"/>
</dbReference>
<evidence type="ECO:0000256" key="1">
    <source>
        <dbReference type="SAM" id="MobiDB-lite"/>
    </source>
</evidence>
<dbReference type="PANTHER" id="PTHR43031:SF1">
    <property type="entry name" value="PYRIDINE NUCLEOTIDE-DISULPHIDE OXIDOREDUCTASE"/>
    <property type="match status" value="1"/>
</dbReference>
<protein>
    <submittedName>
        <fullName evidence="4">Rhodanese-like domain-containing protein</fullName>
    </submittedName>
    <submittedName>
        <fullName evidence="3">Sulfurtransferase</fullName>
    </submittedName>
</protein>
<proteinExistence type="predicted"/>
<feature type="region of interest" description="Disordered" evidence="1">
    <location>
        <begin position="1"/>
        <end position="24"/>
    </location>
</feature>
<dbReference type="PANTHER" id="PTHR43031">
    <property type="entry name" value="FAD-DEPENDENT OXIDOREDUCTASE"/>
    <property type="match status" value="1"/>
</dbReference>
<dbReference type="OrthoDB" id="9800872at2"/>
<organism evidence="3 5">
    <name type="scientific">Clavibacter michiganensis subsp. insidiosus</name>
    <dbReference type="NCBI Taxonomy" id="33014"/>
    <lineage>
        <taxon>Bacteria</taxon>
        <taxon>Bacillati</taxon>
        <taxon>Actinomycetota</taxon>
        <taxon>Actinomycetes</taxon>
        <taxon>Micrococcales</taxon>
        <taxon>Microbacteriaceae</taxon>
        <taxon>Clavibacter</taxon>
    </lineage>
</organism>
<dbReference type="InterPro" id="IPR001763">
    <property type="entry name" value="Rhodanese-like_dom"/>
</dbReference>
<dbReference type="SUPFAM" id="SSF52821">
    <property type="entry name" value="Rhodanese/Cell cycle control phosphatase"/>
    <property type="match status" value="1"/>
</dbReference>
<dbReference type="PROSITE" id="PS50206">
    <property type="entry name" value="RHODANESE_3"/>
    <property type="match status" value="1"/>
</dbReference>
<reference evidence="3 5" key="1">
    <citation type="journal article" date="2015" name="Genome Announc.">
        <title>Complete Genome Sequence of Clavibacter michiganensis subsp. insidiosus R1-1 Using PacBio Single-Molecule Real-Time Technology.</title>
        <authorList>
            <person name="Lu Y."/>
            <person name="Samac D.A."/>
            <person name="Glazebrook J."/>
            <person name="Ishimaru C.A."/>
        </authorList>
    </citation>
    <scope>NUCLEOTIDE SEQUENCE [LARGE SCALE GENOMIC DNA]</scope>
    <source>
        <strain evidence="3 5">R1-1</strain>
    </source>
</reference>
<dbReference type="SMART" id="SM00450">
    <property type="entry name" value="RHOD"/>
    <property type="match status" value="1"/>
</dbReference>
<evidence type="ECO:0000259" key="2">
    <source>
        <dbReference type="PROSITE" id="PS50206"/>
    </source>
</evidence>